<reference evidence="2 3" key="1">
    <citation type="journal article" date="2020" name="Nature">
        <title>Six reference-quality genomes reveal evolution of bat adaptations.</title>
        <authorList>
            <person name="Jebb D."/>
            <person name="Huang Z."/>
            <person name="Pippel M."/>
            <person name="Hughes G.M."/>
            <person name="Lavrichenko K."/>
            <person name="Devanna P."/>
            <person name="Winkler S."/>
            <person name="Jermiin L.S."/>
            <person name="Skirmuntt E.C."/>
            <person name="Katzourakis A."/>
            <person name="Burkitt-Gray L."/>
            <person name="Ray D.A."/>
            <person name="Sullivan K.A.M."/>
            <person name="Roscito J.G."/>
            <person name="Kirilenko B.M."/>
            <person name="Davalos L.M."/>
            <person name="Corthals A.P."/>
            <person name="Power M.L."/>
            <person name="Jones G."/>
            <person name="Ransome R.D."/>
            <person name="Dechmann D.K.N."/>
            <person name="Locatelli A.G."/>
            <person name="Puechmaille S.J."/>
            <person name="Fedrigo O."/>
            <person name="Jarvis E.D."/>
            <person name="Hiller M."/>
            <person name="Vernes S.C."/>
            <person name="Myers E.W."/>
            <person name="Teeling E.C."/>
        </authorList>
    </citation>
    <scope>NUCLEOTIDE SEQUENCE [LARGE SCALE GENOMIC DNA]</scope>
    <source>
        <strain evidence="2">MMyoMyo1</strain>
        <tissue evidence="2">Flight muscle</tissue>
    </source>
</reference>
<gene>
    <name evidence="2" type="ORF">mMyoMyo1_014612</name>
</gene>
<comment type="caution">
    <text evidence="2">The sequence shown here is derived from an EMBL/GenBank/DDBJ whole genome shotgun (WGS) entry which is preliminary data.</text>
</comment>
<proteinExistence type="predicted"/>
<keyword evidence="1" id="KW-0472">Membrane</keyword>
<dbReference type="AlphaFoldDB" id="A0A7J7UDI6"/>
<keyword evidence="1" id="KW-0812">Transmembrane</keyword>
<evidence type="ECO:0000256" key="1">
    <source>
        <dbReference type="SAM" id="Phobius"/>
    </source>
</evidence>
<dbReference type="Proteomes" id="UP000527355">
    <property type="component" value="Unassembled WGS sequence"/>
</dbReference>
<keyword evidence="3" id="KW-1185">Reference proteome</keyword>
<protein>
    <submittedName>
        <fullName evidence="2">Uncharacterized protein</fullName>
    </submittedName>
</protein>
<accession>A0A7J7UDI6</accession>
<feature type="transmembrane region" description="Helical" evidence="1">
    <location>
        <begin position="41"/>
        <end position="62"/>
    </location>
</feature>
<organism evidence="2 3">
    <name type="scientific">Myotis myotis</name>
    <name type="common">Greater mouse-eared bat</name>
    <name type="synonym">Vespertilio myotis</name>
    <dbReference type="NCBI Taxonomy" id="51298"/>
    <lineage>
        <taxon>Eukaryota</taxon>
        <taxon>Metazoa</taxon>
        <taxon>Chordata</taxon>
        <taxon>Craniata</taxon>
        <taxon>Vertebrata</taxon>
        <taxon>Euteleostomi</taxon>
        <taxon>Mammalia</taxon>
        <taxon>Eutheria</taxon>
        <taxon>Laurasiatheria</taxon>
        <taxon>Chiroptera</taxon>
        <taxon>Yangochiroptera</taxon>
        <taxon>Vespertilionidae</taxon>
        <taxon>Myotis</taxon>
    </lineage>
</organism>
<keyword evidence="1" id="KW-1133">Transmembrane helix</keyword>
<sequence length="224" mass="25836">MYSKKHVEWMREIVLSTLSGDLLSIICANGKIPKQGWWGKWAVQALFVFFLACVLRNGIVTLNSELTYLRSRHGVVKMYRKWLVHFFSLCLEDLYPSRGESCSPMMQVHMRDNAPRDYSADIPLQHHCMGFPDHLVPSPAIHNTLYTDRHSLNSCGEPRAGDTMLKKRDTVYSRERRSDKETSIFHRAQTGVALIRDRRLQGQIEEGYPPGPKLSGKTFWKKNV</sequence>
<evidence type="ECO:0000313" key="3">
    <source>
        <dbReference type="Proteomes" id="UP000527355"/>
    </source>
</evidence>
<evidence type="ECO:0000313" key="2">
    <source>
        <dbReference type="EMBL" id="KAF6310939.1"/>
    </source>
</evidence>
<name>A0A7J7UDI6_MYOMY</name>
<dbReference type="EMBL" id="JABWUV010000013">
    <property type="protein sequence ID" value="KAF6310939.1"/>
    <property type="molecule type" value="Genomic_DNA"/>
</dbReference>